<dbReference type="AlphaFoldDB" id="S2KY15"/>
<dbReference type="EMBL" id="AGWJ02000004">
    <property type="protein sequence ID" value="EPC09149.1"/>
    <property type="molecule type" value="Genomic_DNA"/>
</dbReference>
<dbReference type="HOGENOM" id="CLU_1178843_0_0_0"/>
<accession>S2KY15</accession>
<dbReference type="Gene3D" id="1.10.260.40">
    <property type="entry name" value="lambda repressor-like DNA-binding domains"/>
    <property type="match status" value="2"/>
</dbReference>
<organism evidence="2 3">
    <name type="scientific">Fusobacterium ulcerans 12-1B</name>
    <dbReference type="NCBI Taxonomy" id="457404"/>
    <lineage>
        <taxon>Bacteria</taxon>
        <taxon>Fusobacteriati</taxon>
        <taxon>Fusobacteriota</taxon>
        <taxon>Fusobacteriia</taxon>
        <taxon>Fusobacteriales</taxon>
        <taxon>Fusobacteriaceae</taxon>
        <taxon>Fusobacterium</taxon>
    </lineage>
</organism>
<dbReference type="SUPFAM" id="SSF47413">
    <property type="entry name" value="lambda repressor-like DNA-binding domains"/>
    <property type="match status" value="2"/>
</dbReference>
<dbReference type="Pfam" id="PF01381">
    <property type="entry name" value="HTH_3"/>
    <property type="match status" value="2"/>
</dbReference>
<feature type="domain" description="HTH cro/C1-type" evidence="1">
    <location>
        <begin position="8"/>
        <end position="63"/>
    </location>
</feature>
<feature type="domain" description="HTH cro/C1-type" evidence="1">
    <location>
        <begin position="110"/>
        <end position="164"/>
    </location>
</feature>
<dbReference type="SMART" id="SM00530">
    <property type="entry name" value="HTH_XRE"/>
    <property type="match status" value="2"/>
</dbReference>
<dbReference type="Proteomes" id="UP000003233">
    <property type="component" value="Unassembled WGS sequence"/>
</dbReference>
<dbReference type="GO" id="GO:0003677">
    <property type="term" value="F:DNA binding"/>
    <property type="evidence" value="ECO:0007669"/>
    <property type="project" value="InterPro"/>
</dbReference>
<evidence type="ECO:0000313" key="2">
    <source>
        <dbReference type="EMBL" id="EPC09149.1"/>
    </source>
</evidence>
<dbReference type="InterPro" id="IPR001387">
    <property type="entry name" value="Cro/C1-type_HTH"/>
</dbReference>
<evidence type="ECO:0000313" key="3">
    <source>
        <dbReference type="Proteomes" id="UP000003233"/>
    </source>
</evidence>
<reference evidence="2 3" key="1">
    <citation type="submission" date="2012-07" db="EMBL/GenBank/DDBJ databases">
        <title>The Genome Sequence of Fusobacterium ulcerans 12_1B.</title>
        <authorList>
            <consortium name="The Broad Institute Genome Sequencing Platform"/>
            <person name="Earl A."/>
            <person name="Ward D."/>
            <person name="Feldgarden M."/>
            <person name="Gevers D."/>
            <person name="Strauss J."/>
            <person name="Ambrose C.E."/>
            <person name="Allen-Vercoe E."/>
            <person name="Walker B."/>
            <person name="Young S.K."/>
            <person name="Zeng Q."/>
            <person name="Gargeya S."/>
            <person name="Fitzgerald M."/>
            <person name="Haas B."/>
            <person name="Abouelleil A."/>
            <person name="Alvarado L."/>
            <person name="Arachchi H.M."/>
            <person name="Berlin A.M."/>
            <person name="Chapman S.B."/>
            <person name="Goldberg J."/>
            <person name="Griggs A."/>
            <person name="Gujja S."/>
            <person name="Hansen M."/>
            <person name="Howarth C."/>
            <person name="Imamovic A."/>
            <person name="Larimer J."/>
            <person name="McCowen C."/>
            <person name="Montmayeur A."/>
            <person name="Murphy C."/>
            <person name="Neiman D."/>
            <person name="Pearson M."/>
            <person name="Priest M."/>
            <person name="Roberts A."/>
            <person name="Saif S."/>
            <person name="Shea T."/>
            <person name="Sisk P."/>
            <person name="Sykes S."/>
            <person name="Wortman J."/>
            <person name="Nusbaum C."/>
            <person name="Birren B."/>
        </authorList>
    </citation>
    <scope>NUCLEOTIDE SEQUENCE [LARGE SCALE GENOMIC DNA]</scope>
    <source>
        <strain evidence="2 3">12_1B</strain>
    </source>
</reference>
<dbReference type="PROSITE" id="PS50943">
    <property type="entry name" value="HTH_CROC1"/>
    <property type="match status" value="2"/>
</dbReference>
<sequence>MEKPGIVLKKFRIKKKITGKEMSEVLECTQQHISALEKNKKKISEAILEKLKTFMNIEEYNELFDSVKFYESSEIIQNKIIELEKENINLKSILQKKRKEKVELKFSDYLKSVIKERNKKLVKIHQETGISTSYLTDILKGRNLPSKEKLELLIKNLNLDSKESQRLKLYWIDSKNPFEEIVFRDDEFDKEKILNEIINFFSNENISIKEKEKTFYLIQNSFFKGKYSNKKNNNF</sequence>
<gene>
    <name evidence="2" type="ORF">HMPREF0402_04126</name>
</gene>
<comment type="caution">
    <text evidence="2">The sequence shown here is derived from an EMBL/GenBank/DDBJ whole genome shotgun (WGS) entry which is preliminary data.</text>
</comment>
<name>S2KY15_9FUSO</name>
<protein>
    <recommendedName>
        <fullName evidence="1">HTH cro/C1-type domain-containing protein</fullName>
    </recommendedName>
</protein>
<evidence type="ECO:0000259" key="1">
    <source>
        <dbReference type="PROSITE" id="PS50943"/>
    </source>
</evidence>
<dbReference type="PATRIC" id="fig|457404.5.peg.935"/>
<keyword evidence="3" id="KW-1185">Reference proteome</keyword>
<proteinExistence type="predicted"/>
<dbReference type="CDD" id="cd00093">
    <property type="entry name" value="HTH_XRE"/>
    <property type="match status" value="1"/>
</dbReference>
<dbReference type="InterPro" id="IPR010982">
    <property type="entry name" value="Lambda_DNA-bd_dom_sf"/>
</dbReference>